<keyword evidence="2" id="KW-1185">Reference proteome</keyword>
<proteinExistence type="predicted"/>
<dbReference type="EMBL" id="JASCZI010159469">
    <property type="protein sequence ID" value="MED6178998.1"/>
    <property type="molecule type" value="Genomic_DNA"/>
</dbReference>
<comment type="caution">
    <text evidence="1">The sequence shown here is derived from an EMBL/GenBank/DDBJ whole genome shotgun (WGS) entry which is preliminary data.</text>
</comment>
<dbReference type="Proteomes" id="UP001341840">
    <property type="component" value="Unassembled WGS sequence"/>
</dbReference>
<feature type="non-terminal residue" evidence="1">
    <location>
        <position position="1"/>
    </location>
</feature>
<reference evidence="1 2" key="1">
    <citation type="journal article" date="2023" name="Plants (Basel)">
        <title>Bridging the Gap: Combining Genomics and Transcriptomics Approaches to Understand Stylosanthes scabra, an Orphan Legume from the Brazilian Caatinga.</title>
        <authorList>
            <person name="Ferreira-Neto J.R.C."/>
            <person name="da Silva M.D."/>
            <person name="Binneck E."/>
            <person name="de Melo N.F."/>
            <person name="da Silva R.H."/>
            <person name="de Melo A.L.T.M."/>
            <person name="Pandolfi V."/>
            <person name="Bustamante F.O."/>
            <person name="Brasileiro-Vidal A.C."/>
            <person name="Benko-Iseppon A.M."/>
        </authorList>
    </citation>
    <scope>NUCLEOTIDE SEQUENCE [LARGE SCALE GENOMIC DNA]</scope>
    <source>
        <tissue evidence="1">Leaves</tissue>
    </source>
</reference>
<name>A0ABU6W4Q3_9FABA</name>
<organism evidence="1 2">
    <name type="scientific">Stylosanthes scabra</name>
    <dbReference type="NCBI Taxonomy" id="79078"/>
    <lineage>
        <taxon>Eukaryota</taxon>
        <taxon>Viridiplantae</taxon>
        <taxon>Streptophyta</taxon>
        <taxon>Embryophyta</taxon>
        <taxon>Tracheophyta</taxon>
        <taxon>Spermatophyta</taxon>
        <taxon>Magnoliopsida</taxon>
        <taxon>eudicotyledons</taxon>
        <taxon>Gunneridae</taxon>
        <taxon>Pentapetalae</taxon>
        <taxon>rosids</taxon>
        <taxon>fabids</taxon>
        <taxon>Fabales</taxon>
        <taxon>Fabaceae</taxon>
        <taxon>Papilionoideae</taxon>
        <taxon>50 kb inversion clade</taxon>
        <taxon>dalbergioids sensu lato</taxon>
        <taxon>Dalbergieae</taxon>
        <taxon>Pterocarpus clade</taxon>
        <taxon>Stylosanthes</taxon>
    </lineage>
</organism>
<protein>
    <submittedName>
        <fullName evidence="1">Uncharacterized protein</fullName>
    </submittedName>
</protein>
<evidence type="ECO:0000313" key="2">
    <source>
        <dbReference type="Proteomes" id="UP001341840"/>
    </source>
</evidence>
<sequence length="55" mass="6647">TEPPRYTWELTYNVEDFSNFTRFSNSDSNPRSFGHQFHSLIKDLIGRIKRRLKED</sequence>
<gene>
    <name evidence="1" type="ORF">PIB30_112820</name>
</gene>
<accession>A0ABU6W4Q3</accession>
<evidence type="ECO:0000313" key="1">
    <source>
        <dbReference type="EMBL" id="MED6178998.1"/>
    </source>
</evidence>